<proteinExistence type="predicted"/>
<keyword evidence="2" id="KW-1185">Reference proteome</keyword>
<dbReference type="RefSeq" id="WP_047240593.1">
    <property type="nucleotide sequence ID" value="NZ_CP011541.1"/>
</dbReference>
<dbReference type="STRING" id="1050174.CEPID_08680"/>
<gene>
    <name evidence="1" type="ORF">CEPID_08680</name>
</gene>
<dbReference type="EMBL" id="CP011541">
    <property type="protein sequence ID" value="AKK03586.1"/>
    <property type="molecule type" value="Genomic_DNA"/>
</dbReference>
<evidence type="ECO:0000313" key="2">
    <source>
        <dbReference type="Proteomes" id="UP000035368"/>
    </source>
</evidence>
<dbReference type="OrthoDB" id="10021417at2"/>
<reference evidence="1 2" key="1">
    <citation type="submission" date="2015-05" db="EMBL/GenBank/DDBJ databases">
        <title>Complete genome sequence of Corynebacterium epidermidicanis DSM 45586, isolated from the skin of a dog suffering from pruritus.</title>
        <authorList>
            <person name="Ruckert C."/>
            <person name="Albersmeier A."/>
            <person name="Winkler A."/>
            <person name="Tauch A."/>
        </authorList>
    </citation>
    <scope>NUCLEOTIDE SEQUENCE [LARGE SCALE GENOMIC DNA]</scope>
    <source>
        <strain evidence="1 2">DSM 45586</strain>
    </source>
</reference>
<dbReference type="PATRIC" id="fig|1050174.4.peg.1749"/>
<dbReference type="AlphaFoldDB" id="A0A0G3GQV1"/>
<accession>A0A0G3GQV1</accession>
<sequence>MEALISHFGPEYVHLAETFGPASGLAFRRTVATTSVVTAVTSGFQPRELACTMLEADLGAAVAVLHIAAARAEQELQGPWPDGRVWLNDQPILGGTLIQAIVARNHDVDEFYALTENEALVVAENSISALDIALARDPLAFADPLREDHWDRAALSDEALASVGVLTSKLAHTAPLRCLEFKQFGKFVALTCEEPEDYFDDPDNFEVRQATELLPRLHGARTFFVDPRPGETLQYTALGWEYSVV</sequence>
<dbReference type="Proteomes" id="UP000035368">
    <property type="component" value="Chromosome"/>
</dbReference>
<organism evidence="1 2">
    <name type="scientific">Corynebacterium epidermidicanis</name>
    <dbReference type="NCBI Taxonomy" id="1050174"/>
    <lineage>
        <taxon>Bacteria</taxon>
        <taxon>Bacillati</taxon>
        <taxon>Actinomycetota</taxon>
        <taxon>Actinomycetes</taxon>
        <taxon>Mycobacteriales</taxon>
        <taxon>Corynebacteriaceae</taxon>
        <taxon>Corynebacterium</taxon>
    </lineage>
</organism>
<protein>
    <submittedName>
        <fullName evidence="1">Uncharacterized protein</fullName>
    </submittedName>
</protein>
<dbReference type="KEGG" id="cei:CEPID_08680"/>
<evidence type="ECO:0000313" key="1">
    <source>
        <dbReference type="EMBL" id="AKK03586.1"/>
    </source>
</evidence>
<name>A0A0G3GQV1_9CORY</name>